<comment type="pathway">
    <text evidence="1 8 9">Sulfur metabolism; glutathione biosynthesis; glutathione from L-cysteine and L-glutamate: step 1/2.</text>
</comment>
<evidence type="ECO:0000313" key="11">
    <source>
        <dbReference type="EMBL" id="RJF34407.1"/>
    </source>
</evidence>
<name>A0A3A3EGH4_9GAMM</name>
<dbReference type="NCBIfam" id="TIGR01434">
    <property type="entry name" value="glu_cys_ligase"/>
    <property type="match status" value="1"/>
</dbReference>
<dbReference type="Pfam" id="PF04262">
    <property type="entry name" value="Glu_cys_ligase"/>
    <property type="match status" value="1"/>
</dbReference>
<dbReference type="PANTHER" id="PTHR38761:SF1">
    <property type="entry name" value="GLUTAMATE--CYSTEINE LIGASE"/>
    <property type="match status" value="1"/>
</dbReference>
<dbReference type="Proteomes" id="UP000265938">
    <property type="component" value="Unassembled WGS sequence"/>
</dbReference>
<gene>
    <name evidence="8" type="primary">gshA</name>
    <name evidence="11" type="ORF">D4741_13535</name>
</gene>
<evidence type="ECO:0000256" key="5">
    <source>
        <dbReference type="ARBA" id="ARBA00022741"/>
    </source>
</evidence>
<sequence>MIKHDLNKTLEALTAQFPNAINGIKRGIEREALRIKPSGVISQQGHPQGVGSALTNDHVTTDFSESLLEFITPVSTSAEQTLAQLKDLQKFTLSHMGDELLWPISMPCFIEHQDDIVLAQFGDSNIGRMKTLYREGLKNRYGSMMQAIAGVHFNISFPESLWQSLYSLNGSEGTLADSISSGYLGLIRNFKRELWLISFLFGASPALCNSFLQGRETDLPFKKLGKGTLYLEVGTALRLGNLGYTNSAQSSLRVMYNSLEEYVAGLKEAIHTSSDIYSHIDDYTSAEPKQLNKNILQIENEFYSPIRPKRNAASGETPTDALLRGGIEYIEVRALDVNPFSETGIDLQQIRFLDVFLTYCLLNDSPEMDWQEQKLSTTNLDAVVNEGRNPELTLNKQGNKVRLTDWAGAIFNDLTAVARYMDSAYGVSYYSETIAELATWVKSPSKTFSGRYVGALASKNQDNGHFALALAEQYKQNHLDAEYQFYDHAFLTKQASDSVLKEREVKAADSVSFTAFLDDYFAKA</sequence>
<evidence type="ECO:0000313" key="12">
    <source>
        <dbReference type="Proteomes" id="UP000265938"/>
    </source>
</evidence>
<evidence type="ECO:0000256" key="4">
    <source>
        <dbReference type="ARBA" id="ARBA00022684"/>
    </source>
</evidence>
<protein>
    <recommendedName>
        <fullName evidence="8">Glutamate--cysteine ligase</fullName>
        <ecNumber evidence="8">6.3.2.2</ecNumber>
    </recommendedName>
    <alternativeName>
        <fullName evidence="8">Gamma-ECS</fullName>
        <shortName evidence="8">GCS</shortName>
    </alternativeName>
    <alternativeName>
        <fullName evidence="8">Gamma-glutamylcysteine synthetase</fullName>
    </alternativeName>
</protein>
<keyword evidence="4 8" id="KW-0317">Glutathione biosynthesis</keyword>
<evidence type="ECO:0000256" key="3">
    <source>
        <dbReference type="ARBA" id="ARBA00022598"/>
    </source>
</evidence>
<evidence type="ECO:0000256" key="8">
    <source>
        <dbReference type="HAMAP-Rule" id="MF_00578"/>
    </source>
</evidence>
<evidence type="ECO:0000256" key="9">
    <source>
        <dbReference type="RuleBase" id="RU004391"/>
    </source>
</evidence>
<keyword evidence="3 8" id="KW-0436">Ligase</keyword>
<comment type="similarity">
    <text evidence="2 8">Belongs to the glutamate--cysteine ligase type 1 family. Type 1 subfamily.</text>
</comment>
<keyword evidence="6 8" id="KW-0067">ATP-binding</keyword>
<dbReference type="SUPFAM" id="SSF55931">
    <property type="entry name" value="Glutamine synthetase/guanido kinase"/>
    <property type="match status" value="1"/>
</dbReference>
<dbReference type="GO" id="GO:0004357">
    <property type="term" value="F:glutamate-cysteine ligase activity"/>
    <property type="evidence" value="ECO:0007669"/>
    <property type="project" value="UniProtKB-UniRule"/>
</dbReference>
<evidence type="ECO:0000256" key="7">
    <source>
        <dbReference type="ARBA" id="ARBA00048819"/>
    </source>
</evidence>
<organism evidence="11 12">
    <name type="scientific">Pseudoalteromonas gelatinilytica</name>
    <dbReference type="NCBI Taxonomy" id="1703256"/>
    <lineage>
        <taxon>Bacteria</taxon>
        <taxon>Pseudomonadati</taxon>
        <taxon>Pseudomonadota</taxon>
        <taxon>Gammaproteobacteria</taxon>
        <taxon>Alteromonadales</taxon>
        <taxon>Pseudoalteromonadaceae</taxon>
        <taxon>Pseudoalteromonas</taxon>
    </lineage>
</organism>
<dbReference type="EC" id="6.3.2.2" evidence="8"/>
<dbReference type="GO" id="GO:0006750">
    <property type="term" value="P:glutathione biosynthetic process"/>
    <property type="evidence" value="ECO:0007669"/>
    <property type="project" value="UniProtKB-UniRule"/>
</dbReference>
<evidence type="ECO:0000256" key="2">
    <source>
        <dbReference type="ARBA" id="ARBA00008772"/>
    </source>
</evidence>
<reference evidence="11 12" key="1">
    <citation type="submission" date="2018-09" db="EMBL/GenBank/DDBJ databases">
        <title>Identification of marine bacteria producing industrial enzymes.</title>
        <authorList>
            <person name="Cheng T.H."/>
            <person name="Saidin J."/>
            <person name="Muhd D.D."/>
            <person name="Isa M.N.M."/>
            <person name="Bakar M.F.A."/>
            <person name="Ismail N."/>
        </authorList>
    </citation>
    <scope>NUCLEOTIDE SEQUENCE [LARGE SCALE GENOMIC DNA]</scope>
    <source>
        <strain evidence="11 12">MNAD 1.6</strain>
    </source>
</reference>
<evidence type="ECO:0000259" key="10">
    <source>
        <dbReference type="Pfam" id="PF04262"/>
    </source>
</evidence>
<dbReference type="EMBL" id="QYSE01000003">
    <property type="protein sequence ID" value="RJF34407.1"/>
    <property type="molecule type" value="Genomic_DNA"/>
</dbReference>
<dbReference type="GO" id="GO:0005829">
    <property type="term" value="C:cytosol"/>
    <property type="evidence" value="ECO:0007669"/>
    <property type="project" value="TreeGrafter"/>
</dbReference>
<keyword evidence="5 8" id="KW-0547">Nucleotide-binding</keyword>
<dbReference type="InterPro" id="IPR014746">
    <property type="entry name" value="Gln_synth/guanido_kin_cat_dom"/>
</dbReference>
<accession>A0A3A3EGH4</accession>
<evidence type="ECO:0000256" key="6">
    <source>
        <dbReference type="ARBA" id="ARBA00022840"/>
    </source>
</evidence>
<dbReference type="Gene3D" id="3.30.590.20">
    <property type="match status" value="1"/>
</dbReference>
<dbReference type="UniPathway" id="UPA00142">
    <property type="reaction ID" value="UER00209"/>
</dbReference>
<dbReference type="RefSeq" id="WP_119853374.1">
    <property type="nucleotide sequence ID" value="NZ_QYSE01000003.1"/>
</dbReference>
<proteinExistence type="inferred from homology"/>
<comment type="caution">
    <text evidence="11">The sequence shown here is derived from an EMBL/GenBank/DDBJ whole genome shotgun (WGS) entry which is preliminary data.</text>
</comment>
<dbReference type="GO" id="GO:0005524">
    <property type="term" value="F:ATP binding"/>
    <property type="evidence" value="ECO:0007669"/>
    <property type="project" value="UniProtKB-KW"/>
</dbReference>
<evidence type="ECO:0000256" key="1">
    <source>
        <dbReference type="ARBA" id="ARBA00005006"/>
    </source>
</evidence>
<dbReference type="AlphaFoldDB" id="A0A3A3EGH4"/>
<dbReference type="InterPro" id="IPR006334">
    <property type="entry name" value="Glut_cys_ligase"/>
</dbReference>
<dbReference type="InterPro" id="IPR007370">
    <property type="entry name" value="Glu_cys_ligase"/>
</dbReference>
<comment type="catalytic activity">
    <reaction evidence="7 8 9">
        <text>L-cysteine + L-glutamate + ATP = gamma-L-glutamyl-L-cysteine + ADP + phosphate + H(+)</text>
        <dbReference type="Rhea" id="RHEA:13285"/>
        <dbReference type="ChEBI" id="CHEBI:15378"/>
        <dbReference type="ChEBI" id="CHEBI:29985"/>
        <dbReference type="ChEBI" id="CHEBI:30616"/>
        <dbReference type="ChEBI" id="CHEBI:35235"/>
        <dbReference type="ChEBI" id="CHEBI:43474"/>
        <dbReference type="ChEBI" id="CHEBI:58173"/>
        <dbReference type="ChEBI" id="CHEBI:456216"/>
        <dbReference type="EC" id="6.3.2.2"/>
    </reaction>
</comment>
<dbReference type="GO" id="GO:0046872">
    <property type="term" value="F:metal ion binding"/>
    <property type="evidence" value="ECO:0007669"/>
    <property type="project" value="TreeGrafter"/>
</dbReference>
<feature type="domain" description="Glutamate--cysteine ligase" evidence="10">
    <location>
        <begin position="18"/>
        <end position="383"/>
    </location>
</feature>
<dbReference type="HAMAP" id="MF_00578">
    <property type="entry name" value="Glu_cys_ligase"/>
    <property type="match status" value="1"/>
</dbReference>
<dbReference type="PANTHER" id="PTHR38761">
    <property type="entry name" value="GLUTAMATE--CYSTEINE LIGASE"/>
    <property type="match status" value="1"/>
</dbReference>